<protein>
    <submittedName>
        <fullName evidence="1">Uncharacterized protein</fullName>
    </submittedName>
</protein>
<organism evidence="1 2">
    <name type="scientific">Cirrhinus molitorella</name>
    <name type="common">mud carp</name>
    <dbReference type="NCBI Taxonomy" id="172907"/>
    <lineage>
        <taxon>Eukaryota</taxon>
        <taxon>Metazoa</taxon>
        <taxon>Chordata</taxon>
        <taxon>Craniata</taxon>
        <taxon>Vertebrata</taxon>
        <taxon>Euteleostomi</taxon>
        <taxon>Actinopterygii</taxon>
        <taxon>Neopterygii</taxon>
        <taxon>Teleostei</taxon>
        <taxon>Ostariophysi</taxon>
        <taxon>Cypriniformes</taxon>
        <taxon>Cyprinidae</taxon>
        <taxon>Labeoninae</taxon>
        <taxon>Labeonini</taxon>
        <taxon>Cirrhinus</taxon>
    </lineage>
</organism>
<accession>A0ABR3LSH0</accession>
<evidence type="ECO:0000313" key="1">
    <source>
        <dbReference type="EMBL" id="KAL1254709.1"/>
    </source>
</evidence>
<gene>
    <name evidence="1" type="ORF">QQF64_016938</name>
</gene>
<evidence type="ECO:0000313" key="2">
    <source>
        <dbReference type="Proteomes" id="UP001558613"/>
    </source>
</evidence>
<keyword evidence="2" id="KW-1185">Reference proteome</keyword>
<comment type="caution">
    <text evidence="1">The sequence shown here is derived from an EMBL/GenBank/DDBJ whole genome shotgun (WGS) entry which is preliminary data.</text>
</comment>
<reference evidence="1 2" key="1">
    <citation type="submission" date="2023-09" db="EMBL/GenBank/DDBJ databases">
        <authorList>
            <person name="Wang M."/>
        </authorList>
    </citation>
    <scope>NUCLEOTIDE SEQUENCE [LARGE SCALE GENOMIC DNA]</scope>
    <source>
        <strain evidence="1">GT-2023</strain>
        <tissue evidence="1">Liver</tissue>
    </source>
</reference>
<sequence>MSSSGVGSNRFARRNNALWRMNETPVNRPASQLRVLSSGSIFVRSIPVCPGCKRDVQCSHTLTCRIHALCHPQLLRHAIVISLARFICLDGGKTDGKHPQNGNGVACVST</sequence>
<dbReference type="Proteomes" id="UP001558613">
    <property type="component" value="Unassembled WGS sequence"/>
</dbReference>
<name>A0ABR3LSH0_9TELE</name>
<proteinExistence type="predicted"/>
<dbReference type="EMBL" id="JAYMGO010000020">
    <property type="protein sequence ID" value="KAL1254709.1"/>
    <property type="molecule type" value="Genomic_DNA"/>
</dbReference>